<protein>
    <submittedName>
        <fullName evidence="9">ABC transporter permease subunit</fullName>
    </submittedName>
</protein>
<evidence type="ECO:0000313" key="10">
    <source>
        <dbReference type="Proteomes" id="UP000298347"/>
    </source>
</evidence>
<evidence type="ECO:0000256" key="2">
    <source>
        <dbReference type="ARBA" id="ARBA00022448"/>
    </source>
</evidence>
<feature type="domain" description="ABC transmembrane type-1" evidence="8">
    <location>
        <begin position="72"/>
        <end position="270"/>
    </location>
</feature>
<evidence type="ECO:0000259" key="8">
    <source>
        <dbReference type="PROSITE" id="PS50928"/>
    </source>
</evidence>
<feature type="transmembrane region" description="Helical" evidence="7">
    <location>
        <begin position="78"/>
        <end position="100"/>
    </location>
</feature>
<feature type="transmembrane region" description="Helical" evidence="7">
    <location>
        <begin position="250"/>
        <end position="274"/>
    </location>
</feature>
<dbReference type="InterPro" id="IPR035906">
    <property type="entry name" value="MetI-like_sf"/>
</dbReference>
<evidence type="ECO:0000256" key="5">
    <source>
        <dbReference type="ARBA" id="ARBA00022989"/>
    </source>
</evidence>
<comment type="caution">
    <text evidence="9">The sequence shown here is derived from an EMBL/GenBank/DDBJ whole genome shotgun (WGS) entry which is preliminary data.</text>
</comment>
<dbReference type="Gene3D" id="1.10.3720.10">
    <property type="entry name" value="MetI-like"/>
    <property type="match status" value="1"/>
</dbReference>
<keyword evidence="6 7" id="KW-0472">Membrane</keyword>
<dbReference type="PROSITE" id="PS50928">
    <property type="entry name" value="ABC_TM1"/>
    <property type="match status" value="1"/>
</dbReference>
<dbReference type="RefSeq" id="WP_135348880.1">
    <property type="nucleotide sequence ID" value="NZ_SRJD01000012.1"/>
</dbReference>
<accession>A0A4Z0GN54</accession>
<dbReference type="SUPFAM" id="SSF161098">
    <property type="entry name" value="MetI-like"/>
    <property type="match status" value="1"/>
</dbReference>
<keyword evidence="4 7" id="KW-0812">Transmembrane</keyword>
<organism evidence="9 10">
    <name type="scientific">Sporolactobacillus shoreae</name>
    <dbReference type="NCBI Taxonomy" id="1465501"/>
    <lineage>
        <taxon>Bacteria</taxon>
        <taxon>Bacillati</taxon>
        <taxon>Bacillota</taxon>
        <taxon>Bacilli</taxon>
        <taxon>Bacillales</taxon>
        <taxon>Sporolactobacillaceae</taxon>
        <taxon>Sporolactobacillus</taxon>
    </lineage>
</organism>
<evidence type="ECO:0000256" key="1">
    <source>
        <dbReference type="ARBA" id="ARBA00004651"/>
    </source>
</evidence>
<keyword evidence="10" id="KW-1185">Reference proteome</keyword>
<dbReference type="GO" id="GO:0055085">
    <property type="term" value="P:transmembrane transport"/>
    <property type="evidence" value="ECO:0007669"/>
    <property type="project" value="InterPro"/>
</dbReference>
<keyword evidence="2 7" id="KW-0813">Transport</keyword>
<evidence type="ECO:0000313" key="9">
    <source>
        <dbReference type="EMBL" id="TGA97670.1"/>
    </source>
</evidence>
<name>A0A4Z0GN54_9BACL</name>
<proteinExistence type="inferred from homology"/>
<comment type="subcellular location">
    <subcellularLocation>
        <location evidence="1 7">Cell membrane</location>
        <topology evidence="1 7">Multi-pass membrane protein</topology>
    </subcellularLocation>
</comment>
<gene>
    <name evidence="9" type="ORF">E4665_11245</name>
</gene>
<dbReference type="PANTHER" id="PTHR30465:SF44">
    <property type="entry name" value="ABC-TYPE DIPEPTIDE_OLIGOPEPTIDE TRANSPORT SYSTEM, PERMEASE COMPONENT"/>
    <property type="match status" value="1"/>
</dbReference>
<dbReference type="AlphaFoldDB" id="A0A4Z0GN54"/>
<dbReference type="Pfam" id="PF00528">
    <property type="entry name" value="BPD_transp_1"/>
    <property type="match status" value="1"/>
</dbReference>
<sequence>MVIKQSVRLIATLIGILFVGCLPALFRGLNLSFSNYFGQMGDVLVQVLHPGQIGFQYEGRMYPLFPGILNPYFYSMKIFFAALIFSFLLALAGTYITFFLPQWLRKTVLFLAFIGESLPDIFIMVVFQMIIILIYQKTGLLLLNTSEGFNQQVFFLPVLCLSILPACFFYRMMMVAVGEQMDMDYITVAKSKGLGGCQLLFKHILRNIAVPVLSYSKTVVWMLLSNLVILEFVFGMQGLMTFIYNNPTPLVFTVSLFLIFIPFYFLYTFFSILIRKLTGRRVVI</sequence>
<dbReference type="InterPro" id="IPR000515">
    <property type="entry name" value="MetI-like"/>
</dbReference>
<dbReference type="GO" id="GO:0005886">
    <property type="term" value="C:plasma membrane"/>
    <property type="evidence" value="ECO:0007669"/>
    <property type="project" value="UniProtKB-SubCell"/>
</dbReference>
<feature type="transmembrane region" description="Helical" evidence="7">
    <location>
        <begin position="219"/>
        <end position="244"/>
    </location>
</feature>
<feature type="transmembrane region" description="Helical" evidence="7">
    <location>
        <begin position="7"/>
        <end position="26"/>
    </location>
</feature>
<dbReference type="OrthoDB" id="2958608at2"/>
<dbReference type="PANTHER" id="PTHR30465">
    <property type="entry name" value="INNER MEMBRANE ABC TRANSPORTER"/>
    <property type="match status" value="1"/>
</dbReference>
<evidence type="ECO:0000256" key="7">
    <source>
        <dbReference type="RuleBase" id="RU363032"/>
    </source>
</evidence>
<dbReference type="CDD" id="cd06261">
    <property type="entry name" value="TM_PBP2"/>
    <property type="match status" value="1"/>
</dbReference>
<comment type="similarity">
    <text evidence="7">Belongs to the binding-protein-dependent transport system permease family.</text>
</comment>
<keyword evidence="3" id="KW-1003">Cell membrane</keyword>
<evidence type="ECO:0000256" key="6">
    <source>
        <dbReference type="ARBA" id="ARBA00023136"/>
    </source>
</evidence>
<reference evidence="9 10" key="1">
    <citation type="journal article" date="2015" name="Int. J. Syst. Evol. Microbiol.">
        <title>Sporolactobacillus shoreae sp. nov. and Sporolactobacillus spathodeae sp. nov., two spore-forming lactic acid bacteria isolated from tree barks in Thailand.</title>
        <authorList>
            <person name="Thamacharoensuk T."/>
            <person name="Kitahara M."/>
            <person name="Ohkuma M."/>
            <person name="Thongchul N."/>
            <person name="Tanasupawat S."/>
        </authorList>
    </citation>
    <scope>NUCLEOTIDE SEQUENCE [LARGE SCALE GENOMIC DNA]</scope>
    <source>
        <strain evidence="9 10">BK92</strain>
    </source>
</reference>
<evidence type="ECO:0000256" key="3">
    <source>
        <dbReference type="ARBA" id="ARBA00022475"/>
    </source>
</evidence>
<evidence type="ECO:0000256" key="4">
    <source>
        <dbReference type="ARBA" id="ARBA00022692"/>
    </source>
</evidence>
<dbReference type="PROSITE" id="PS51257">
    <property type="entry name" value="PROKAR_LIPOPROTEIN"/>
    <property type="match status" value="1"/>
</dbReference>
<feature type="transmembrane region" description="Helical" evidence="7">
    <location>
        <begin position="154"/>
        <end position="173"/>
    </location>
</feature>
<keyword evidence="5 7" id="KW-1133">Transmembrane helix</keyword>
<dbReference type="EMBL" id="SRJD01000012">
    <property type="protein sequence ID" value="TGA97670.1"/>
    <property type="molecule type" value="Genomic_DNA"/>
</dbReference>
<dbReference type="Proteomes" id="UP000298347">
    <property type="component" value="Unassembled WGS sequence"/>
</dbReference>
<feature type="transmembrane region" description="Helical" evidence="7">
    <location>
        <begin position="107"/>
        <end position="134"/>
    </location>
</feature>